<evidence type="ECO:0000256" key="1">
    <source>
        <dbReference type="ARBA" id="ARBA00001947"/>
    </source>
</evidence>
<evidence type="ECO:0000313" key="12">
    <source>
        <dbReference type="EMBL" id="HDM89752.1"/>
    </source>
</evidence>
<evidence type="ECO:0000256" key="4">
    <source>
        <dbReference type="ARBA" id="ARBA00022670"/>
    </source>
</evidence>
<evidence type="ECO:0000256" key="7">
    <source>
        <dbReference type="ARBA" id="ARBA00022946"/>
    </source>
</evidence>
<evidence type="ECO:0000256" key="10">
    <source>
        <dbReference type="SAM" id="Phobius"/>
    </source>
</evidence>
<comment type="similarity">
    <text evidence="3">Belongs to the peptidase M50B family.</text>
</comment>
<dbReference type="GO" id="GO:0016020">
    <property type="term" value="C:membrane"/>
    <property type="evidence" value="ECO:0007669"/>
    <property type="project" value="UniProtKB-SubCell"/>
</dbReference>
<proteinExistence type="inferred from homology"/>
<dbReference type="InterPro" id="IPR008915">
    <property type="entry name" value="Peptidase_M50"/>
</dbReference>
<dbReference type="PANTHER" id="PTHR31412">
    <property type="entry name" value="ZINC METALLOPROTEASE EGY1"/>
    <property type="match status" value="1"/>
</dbReference>
<evidence type="ECO:0000256" key="6">
    <source>
        <dbReference type="ARBA" id="ARBA00022801"/>
    </source>
</evidence>
<dbReference type="GO" id="GO:0008233">
    <property type="term" value="F:peptidase activity"/>
    <property type="evidence" value="ECO:0007669"/>
    <property type="project" value="UniProtKB-KW"/>
</dbReference>
<evidence type="ECO:0000256" key="5">
    <source>
        <dbReference type="ARBA" id="ARBA00022692"/>
    </source>
</evidence>
<keyword evidence="8 10" id="KW-1133">Transmembrane helix</keyword>
<feature type="domain" description="Peptidase M50" evidence="11">
    <location>
        <begin position="48"/>
        <end position="208"/>
    </location>
</feature>
<name>A0A7C1BG69_UNCW3</name>
<comment type="caution">
    <text evidence="12">The sequence shown here is derived from an EMBL/GenBank/DDBJ whole genome shotgun (WGS) entry which is preliminary data.</text>
</comment>
<keyword evidence="4 12" id="KW-0645">Protease</keyword>
<keyword evidence="6" id="KW-0378">Hydrolase</keyword>
<keyword evidence="7" id="KW-0809">Transit peptide</keyword>
<evidence type="ECO:0000256" key="9">
    <source>
        <dbReference type="ARBA" id="ARBA00023136"/>
    </source>
</evidence>
<dbReference type="AlphaFoldDB" id="A0A7C1BG69"/>
<dbReference type="InterPro" id="IPR044838">
    <property type="entry name" value="EGY1-like"/>
</dbReference>
<dbReference type="EMBL" id="DRBW01000033">
    <property type="protein sequence ID" value="HDM89752.1"/>
    <property type="molecule type" value="Genomic_DNA"/>
</dbReference>
<evidence type="ECO:0000259" key="11">
    <source>
        <dbReference type="Pfam" id="PF02163"/>
    </source>
</evidence>
<keyword evidence="5 10" id="KW-0812">Transmembrane</keyword>
<feature type="transmembrane region" description="Helical" evidence="10">
    <location>
        <begin position="38"/>
        <end position="59"/>
    </location>
</feature>
<feature type="transmembrane region" description="Helical" evidence="10">
    <location>
        <begin position="105"/>
        <end position="129"/>
    </location>
</feature>
<dbReference type="Pfam" id="PF02163">
    <property type="entry name" value="Peptidase_M50"/>
    <property type="match status" value="1"/>
</dbReference>
<comment type="subcellular location">
    <subcellularLocation>
        <location evidence="2">Membrane</location>
        <topology evidence="2">Multi-pass membrane protein</topology>
    </subcellularLocation>
</comment>
<dbReference type="PANTHER" id="PTHR31412:SF0">
    <property type="entry name" value="ZINC METALLOPROTEASE EGY1, CHLOROPLASTIC-RELATED"/>
    <property type="match status" value="1"/>
</dbReference>
<dbReference type="Proteomes" id="UP000885931">
    <property type="component" value="Unassembled WGS sequence"/>
</dbReference>
<feature type="transmembrane region" description="Helical" evidence="10">
    <location>
        <begin position="12"/>
        <end position="32"/>
    </location>
</feature>
<evidence type="ECO:0000256" key="2">
    <source>
        <dbReference type="ARBA" id="ARBA00004141"/>
    </source>
</evidence>
<organism evidence="12">
    <name type="scientific">candidate division WOR-3 bacterium</name>
    <dbReference type="NCBI Taxonomy" id="2052148"/>
    <lineage>
        <taxon>Bacteria</taxon>
        <taxon>Bacteria division WOR-3</taxon>
    </lineage>
</organism>
<keyword evidence="9 10" id="KW-0472">Membrane</keyword>
<feature type="transmembrane region" description="Helical" evidence="10">
    <location>
        <begin position="260"/>
        <end position="278"/>
    </location>
</feature>
<comment type="cofactor">
    <cofactor evidence="1">
        <name>Zn(2+)</name>
        <dbReference type="ChEBI" id="CHEBI:29105"/>
    </cofactor>
</comment>
<feature type="transmembrane region" description="Helical" evidence="10">
    <location>
        <begin position="174"/>
        <end position="195"/>
    </location>
</feature>
<gene>
    <name evidence="12" type="ORF">ENG67_00905</name>
</gene>
<evidence type="ECO:0000256" key="8">
    <source>
        <dbReference type="ARBA" id="ARBA00022989"/>
    </source>
</evidence>
<dbReference type="GO" id="GO:0006508">
    <property type="term" value="P:proteolysis"/>
    <property type="evidence" value="ECO:0007669"/>
    <property type="project" value="UniProtKB-KW"/>
</dbReference>
<evidence type="ECO:0000256" key="3">
    <source>
        <dbReference type="ARBA" id="ARBA00007931"/>
    </source>
</evidence>
<protein>
    <submittedName>
        <fullName evidence="12">Site-2 protease family protein</fullName>
    </submittedName>
</protein>
<accession>A0A7C1BG69</accession>
<reference evidence="12" key="1">
    <citation type="journal article" date="2020" name="mSystems">
        <title>Genome- and Community-Level Interaction Insights into Carbon Utilization and Element Cycling Functions of Hydrothermarchaeota in Hydrothermal Sediment.</title>
        <authorList>
            <person name="Zhou Z."/>
            <person name="Liu Y."/>
            <person name="Xu W."/>
            <person name="Pan J."/>
            <person name="Luo Z.H."/>
            <person name="Li M."/>
        </authorList>
    </citation>
    <scope>NUCLEOTIDE SEQUENCE [LARGE SCALE GENOMIC DNA]</scope>
    <source>
        <strain evidence="12">HyVt-237</strain>
    </source>
</reference>
<feature type="transmembrane region" description="Helical" evidence="10">
    <location>
        <begin position="216"/>
        <end position="240"/>
    </location>
</feature>
<sequence length="281" mass="30655">MRYGRGNPLVNLVLFLLTVFTTLVVGATLKGINPLTGFPGSLVHGIPFSFSLLLILGCHELGHYFASRRHGVEATLPYFLPIPHPLVGTLGAFIKIKSPIPSRKVLLDIGAAGPLVGALVALPITVIGIHLSKYVPRETAQGGILMGSSLLFGFLEKLIKGSAPPGHDLLLNPMAYAGWFGFFVTSLNLFPLGQLDGGHIAYALFGRNHRYIARGFFLLLLGLGFLWPGYWFWAFLSLFIGLDHPPPLNNVTSLDGKRRTVAWISFFLLIITFVPVPFKVL</sequence>
<dbReference type="CDD" id="cd06160">
    <property type="entry name" value="S2P-M50_like_2"/>
    <property type="match status" value="1"/>
</dbReference>